<feature type="domain" description="PIN" evidence="1">
    <location>
        <begin position="2"/>
        <end position="116"/>
    </location>
</feature>
<keyword evidence="3" id="KW-1185">Reference proteome</keyword>
<evidence type="ECO:0000259" key="1">
    <source>
        <dbReference type="Pfam" id="PF13470"/>
    </source>
</evidence>
<dbReference type="Pfam" id="PF13470">
    <property type="entry name" value="PIN_3"/>
    <property type="match status" value="1"/>
</dbReference>
<dbReference type="InterPro" id="IPR029060">
    <property type="entry name" value="PIN-like_dom_sf"/>
</dbReference>
<evidence type="ECO:0000313" key="2">
    <source>
        <dbReference type="EMBL" id="GAA4066603.1"/>
    </source>
</evidence>
<dbReference type="CDD" id="cd09854">
    <property type="entry name" value="PIN_VapC-like"/>
    <property type="match status" value="1"/>
</dbReference>
<dbReference type="EMBL" id="BAABCT010000002">
    <property type="protein sequence ID" value="GAA4066603.1"/>
    <property type="molecule type" value="Genomic_DNA"/>
</dbReference>
<gene>
    <name evidence="2" type="ORF">GCM10022389_09300</name>
</gene>
<dbReference type="InterPro" id="IPR002716">
    <property type="entry name" value="PIN_dom"/>
</dbReference>
<accession>A0ABP7VG81</accession>
<dbReference type="RefSeq" id="WP_344815603.1">
    <property type="nucleotide sequence ID" value="NZ_BAABCT010000002.1"/>
</dbReference>
<name>A0ABP7VG81_9FLAO</name>
<reference evidence="3" key="1">
    <citation type="journal article" date="2019" name="Int. J. Syst. Evol. Microbiol.">
        <title>The Global Catalogue of Microorganisms (GCM) 10K type strain sequencing project: providing services to taxonomists for standard genome sequencing and annotation.</title>
        <authorList>
            <consortium name="The Broad Institute Genomics Platform"/>
            <consortium name="The Broad Institute Genome Sequencing Center for Infectious Disease"/>
            <person name="Wu L."/>
            <person name="Ma J."/>
        </authorList>
    </citation>
    <scope>NUCLEOTIDE SEQUENCE [LARGE SCALE GENOMIC DNA]</scope>
    <source>
        <strain evidence="3">JCM 17069</strain>
    </source>
</reference>
<proteinExistence type="predicted"/>
<evidence type="ECO:0000313" key="3">
    <source>
        <dbReference type="Proteomes" id="UP001500367"/>
    </source>
</evidence>
<protein>
    <submittedName>
        <fullName evidence="2">PIN domain-containing protein</fullName>
    </submittedName>
</protein>
<organism evidence="2 3">
    <name type="scientific">Flavobacterium cheonanense</name>
    <dbReference type="NCBI Taxonomy" id="706183"/>
    <lineage>
        <taxon>Bacteria</taxon>
        <taxon>Pseudomonadati</taxon>
        <taxon>Bacteroidota</taxon>
        <taxon>Flavobacteriia</taxon>
        <taxon>Flavobacteriales</taxon>
        <taxon>Flavobacteriaceae</taxon>
        <taxon>Flavobacterium</taxon>
    </lineage>
</organism>
<comment type="caution">
    <text evidence="2">The sequence shown here is derived from an EMBL/GenBank/DDBJ whole genome shotgun (WGS) entry which is preliminary data.</text>
</comment>
<dbReference type="Gene3D" id="3.40.50.1010">
    <property type="entry name" value="5'-nuclease"/>
    <property type="match status" value="1"/>
</dbReference>
<dbReference type="Proteomes" id="UP001500367">
    <property type="component" value="Unassembled WGS sequence"/>
</dbReference>
<dbReference type="SUPFAM" id="SSF88723">
    <property type="entry name" value="PIN domain-like"/>
    <property type="match status" value="1"/>
</dbReference>
<sequence length="140" mass="16485">MKVFLDTNVMIDLIIERNPFFKQIAEITTIAEKNKIELFTSSLSFVNTFYVASKVNPKELVLETLKKFRIICNVSIIDELNIDKSLISEFEDFEDAVQYNSAFYHECDYIITRDKKGFKNSKITIMNPEEFLIYFKKNKL</sequence>